<accession>A0ABP7T7V7</accession>
<evidence type="ECO:0000313" key="3">
    <source>
        <dbReference type="Proteomes" id="UP001501747"/>
    </source>
</evidence>
<proteinExistence type="predicted"/>
<keyword evidence="1" id="KW-1133">Transmembrane helix</keyword>
<feature type="transmembrane region" description="Helical" evidence="1">
    <location>
        <begin position="32"/>
        <end position="55"/>
    </location>
</feature>
<name>A0ABP7T7V7_9PSEU</name>
<keyword evidence="1" id="KW-0472">Membrane</keyword>
<evidence type="ECO:0000256" key="1">
    <source>
        <dbReference type="SAM" id="Phobius"/>
    </source>
</evidence>
<keyword evidence="3" id="KW-1185">Reference proteome</keyword>
<feature type="transmembrane region" description="Helical" evidence="1">
    <location>
        <begin position="95"/>
        <end position="116"/>
    </location>
</feature>
<feature type="transmembrane region" description="Helical" evidence="1">
    <location>
        <begin position="67"/>
        <end position="89"/>
    </location>
</feature>
<sequence length="122" mass="12143">MGAVWLVASAGASVGLPGIVWAAFAGGVAGLVLMAVVVLVGGMALLVGVGAMTSSATAMTADPDRRVWWAVLVEGVGAVALFALRPLIFTTGAGMPLWIFLSGIPFAVVAAVLALLPGNRPT</sequence>
<organism evidence="2 3">
    <name type="scientific">Allokutzneria multivorans</name>
    <dbReference type="NCBI Taxonomy" id="1142134"/>
    <lineage>
        <taxon>Bacteria</taxon>
        <taxon>Bacillati</taxon>
        <taxon>Actinomycetota</taxon>
        <taxon>Actinomycetes</taxon>
        <taxon>Pseudonocardiales</taxon>
        <taxon>Pseudonocardiaceae</taxon>
        <taxon>Allokutzneria</taxon>
    </lineage>
</organism>
<evidence type="ECO:0000313" key="2">
    <source>
        <dbReference type="EMBL" id="GAA4022324.1"/>
    </source>
</evidence>
<comment type="caution">
    <text evidence="2">The sequence shown here is derived from an EMBL/GenBank/DDBJ whole genome shotgun (WGS) entry which is preliminary data.</text>
</comment>
<gene>
    <name evidence="2" type="ORF">GCM10022247_53190</name>
</gene>
<keyword evidence="1" id="KW-0812">Transmembrane</keyword>
<dbReference type="Proteomes" id="UP001501747">
    <property type="component" value="Unassembled WGS sequence"/>
</dbReference>
<reference evidence="3" key="1">
    <citation type="journal article" date="2019" name="Int. J. Syst. Evol. Microbiol.">
        <title>The Global Catalogue of Microorganisms (GCM) 10K type strain sequencing project: providing services to taxonomists for standard genome sequencing and annotation.</title>
        <authorList>
            <consortium name="The Broad Institute Genomics Platform"/>
            <consortium name="The Broad Institute Genome Sequencing Center for Infectious Disease"/>
            <person name="Wu L."/>
            <person name="Ma J."/>
        </authorList>
    </citation>
    <scope>NUCLEOTIDE SEQUENCE [LARGE SCALE GENOMIC DNA]</scope>
    <source>
        <strain evidence="3">JCM 17342</strain>
    </source>
</reference>
<dbReference type="EMBL" id="BAABAL010000018">
    <property type="protein sequence ID" value="GAA4022324.1"/>
    <property type="molecule type" value="Genomic_DNA"/>
</dbReference>
<protein>
    <submittedName>
        <fullName evidence="2">Uncharacterized protein</fullName>
    </submittedName>
</protein>